<reference evidence="8 9" key="1">
    <citation type="submission" date="2024-04" db="EMBL/GenBank/DDBJ databases">
        <title>Draft genome sequence of Sessilibacter corallicola NBRC 116591.</title>
        <authorList>
            <person name="Miyakawa T."/>
            <person name="Kusuya Y."/>
            <person name="Miura T."/>
        </authorList>
    </citation>
    <scope>NUCLEOTIDE SEQUENCE [LARGE SCALE GENOMIC DNA]</scope>
    <source>
        <strain evidence="8 9">KU-00831-HH</strain>
    </source>
</reference>
<feature type="chain" id="PRO_5045751397" evidence="7">
    <location>
        <begin position="26"/>
        <end position="272"/>
    </location>
</feature>
<keyword evidence="1" id="KW-0540">Nuclease</keyword>
<proteinExistence type="predicted"/>
<gene>
    <name evidence="8" type="ORF">NBRC116591_14270</name>
</gene>
<evidence type="ECO:0000256" key="5">
    <source>
        <dbReference type="ARBA" id="ARBA00023157"/>
    </source>
</evidence>
<evidence type="ECO:0000256" key="2">
    <source>
        <dbReference type="ARBA" id="ARBA00022723"/>
    </source>
</evidence>
<dbReference type="InterPro" id="IPR003154">
    <property type="entry name" value="S1/P1nuclease"/>
</dbReference>
<sequence>MIRSNYFLMVPVLILFMFFSTRASAWGSSGHAIICEIAWQNLTEKTQAWIEPLYKEKGFDTFAQSCNWADQIRGDDRFNYLAPMHYVNVPKNASEYSQEIAICGKKSCVTKAITTHIINLKTERKNLSQSLLLLSHFVGDIHQPLHVSYAQDWGGNKIKMAAENKFGAVLASNLHQIWDSWLLETLSLSDWRQAANSLNKNISNSQKQTWSEQQDVHLWAKESYEQVKLIYAQLDSTQKVTTQYADKHANYVRQRLQIAGIRLATLLNSMTD</sequence>
<keyword evidence="3" id="KW-0255">Endonuclease</keyword>
<dbReference type="Proteomes" id="UP001465153">
    <property type="component" value="Unassembled WGS sequence"/>
</dbReference>
<dbReference type="PANTHER" id="PTHR33146">
    <property type="entry name" value="ENDONUCLEASE 4"/>
    <property type="match status" value="1"/>
</dbReference>
<dbReference type="SUPFAM" id="SSF48537">
    <property type="entry name" value="Phospholipase C/P1 nuclease"/>
    <property type="match status" value="1"/>
</dbReference>
<dbReference type="Gene3D" id="1.10.575.10">
    <property type="entry name" value="P1 Nuclease"/>
    <property type="match status" value="1"/>
</dbReference>
<keyword evidence="4" id="KW-0378">Hydrolase</keyword>
<protein>
    <submittedName>
        <fullName evidence="8">S1/P1 nuclease</fullName>
    </submittedName>
</protein>
<evidence type="ECO:0000256" key="4">
    <source>
        <dbReference type="ARBA" id="ARBA00022801"/>
    </source>
</evidence>
<accession>A0ABQ0A7I1</accession>
<dbReference type="CDD" id="cd11010">
    <property type="entry name" value="S1-P1_nuclease"/>
    <property type="match status" value="1"/>
</dbReference>
<keyword evidence="9" id="KW-1185">Reference proteome</keyword>
<name>A0ABQ0A7I1_9GAMM</name>
<dbReference type="InterPro" id="IPR008947">
    <property type="entry name" value="PLipase_C/P1_nuclease_dom_sf"/>
</dbReference>
<evidence type="ECO:0000313" key="8">
    <source>
        <dbReference type="EMBL" id="GAA6167617.1"/>
    </source>
</evidence>
<evidence type="ECO:0000256" key="6">
    <source>
        <dbReference type="ARBA" id="ARBA00023180"/>
    </source>
</evidence>
<dbReference type="EMBL" id="BAABWN010000004">
    <property type="protein sequence ID" value="GAA6167617.1"/>
    <property type="molecule type" value="Genomic_DNA"/>
</dbReference>
<keyword evidence="7" id="KW-0732">Signal</keyword>
<evidence type="ECO:0000256" key="7">
    <source>
        <dbReference type="SAM" id="SignalP"/>
    </source>
</evidence>
<evidence type="ECO:0000256" key="1">
    <source>
        <dbReference type="ARBA" id="ARBA00022722"/>
    </source>
</evidence>
<organism evidence="8 9">
    <name type="scientific">Sessilibacter corallicola</name>
    <dbReference type="NCBI Taxonomy" id="2904075"/>
    <lineage>
        <taxon>Bacteria</taxon>
        <taxon>Pseudomonadati</taxon>
        <taxon>Pseudomonadota</taxon>
        <taxon>Gammaproteobacteria</taxon>
        <taxon>Cellvibrionales</taxon>
        <taxon>Cellvibrionaceae</taxon>
        <taxon>Sessilibacter</taxon>
    </lineage>
</organism>
<evidence type="ECO:0000313" key="9">
    <source>
        <dbReference type="Proteomes" id="UP001465153"/>
    </source>
</evidence>
<evidence type="ECO:0000256" key="3">
    <source>
        <dbReference type="ARBA" id="ARBA00022759"/>
    </source>
</evidence>
<keyword evidence="5" id="KW-1015">Disulfide bond</keyword>
<dbReference type="RefSeq" id="WP_353302210.1">
    <property type="nucleotide sequence ID" value="NZ_BAABWN010000004.1"/>
</dbReference>
<comment type="caution">
    <text evidence="8">The sequence shown here is derived from an EMBL/GenBank/DDBJ whole genome shotgun (WGS) entry which is preliminary data.</text>
</comment>
<keyword evidence="6" id="KW-0325">Glycoprotein</keyword>
<keyword evidence="2" id="KW-0479">Metal-binding</keyword>
<feature type="signal peptide" evidence="7">
    <location>
        <begin position="1"/>
        <end position="25"/>
    </location>
</feature>
<dbReference type="Pfam" id="PF02265">
    <property type="entry name" value="S1-P1_nuclease"/>
    <property type="match status" value="1"/>
</dbReference>
<dbReference type="PANTHER" id="PTHR33146:SF26">
    <property type="entry name" value="ENDONUCLEASE 4"/>
    <property type="match status" value="1"/>
</dbReference>